<name>A0A0K1PYE3_9BACT</name>
<organism evidence="1 2">
    <name type="scientific">Labilithrix luteola</name>
    <dbReference type="NCBI Taxonomy" id="1391654"/>
    <lineage>
        <taxon>Bacteria</taxon>
        <taxon>Pseudomonadati</taxon>
        <taxon>Myxococcota</taxon>
        <taxon>Polyangia</taxon>
        <taxon>Polyangiales</taxon>
        <taxon>Labilitrichaceae</taxon>
        <taxon>Labilithrix</taxon>
    </lineage>
</organism>
<dbReference type="Pfam" id="PF19648">
    <property type="entry name" value="DUF6151"/>
    <property type="match status" value="1"/>
</dbReference>
<evidence type="ECO:0008006" key="3">
    <source>
        <dbReference type="Google" id="ProtNLM"/>
    </source>
</evidence>
<dbReference type="RefSeq" id="WP_240488552.1">
    <property type="nucleotide sequence ID" value="NZ_CP012333.1"/>
</dbReference>
<dbReference type="EMBL" id="CP012333">
    <property type="protein sequence ID" value="AKU98164.1"/>
    <property type="molecule type" value="Genomic_DNA"/>
</dbReference>
<evidence type="ECO:0000313" key="1">
    <source>
        <dbReference type="EMBL" id="AKU98164.1"/>
    </source>
</evidence>
<dbReference type="InterPro" id="IPR046149">
    <property type="entry name" value="DUF6151"/>
</dbReference>
<dbReference type="KEGG" id="llu:AKJ09_04828"/>
<reference evidence="1 2" key="1">
    <citation type="submission" date="2015-08" db="EMBL/GenBank/DDBJ databases">
        <authorList>
            <person name="Babu N.S."/>
            <person name="Beckwith C.J."/>
            <person name="Beseler K.G."/>
            <person name="Brison A."/>
            <person name="Carone J.V."/>
            <person name="Caskin T.P."/>
            <person name="Diamond M."/>
            <person name="Durham M.E."/>
            <person name="Foxe J.M."/>
            <person name="Go M."/>
            <person name="Henderson B.A."/>
            <person name="Jones I.B."/>
            <person name="McGettigan J.A."/>
            <person name="Micheletti S.J."/>
            <person name="Nasrallah M.E."/>
            <person name="Ortiz D."/>
            <person name="Piller C.R."/>
            <person name="Privatt S.R."/>
            <person name="Schneider S.L."/>
            <person name="Sharp S."/>
            <person name="Smith T.C."/>
            <person name="Stanton J.D."/>
            <person name="Ullery H.E."/>
            <person name="Wilson R.J."/>
            <person name="Serrano M.G."/>
            <person name="Buck G."/>
            <person name="Lee V."/>
            <person name="Wang Y."/>
            <person name="Carvalho R."/>
            <person name="Voegtly L."/>
            <person name="Shi R."/>
            <person name="Duckworth R."/>
            <person name="Johnson A."/>
            <person name="Loviza R."/>
            <person name="Walstead R."/>
            <person name="Shah Z."/>
            <person name="Kiflezghi M."/>
            <person name="Wade K."/>
            <person name="Ball S.L."/>
            <person name="Bradley K.W."/>
            <person name="Asai D.J."/>
            <person name="Bowman C.A."/>
            <person name="Russell D.A."/>
            <person name="Pope W.H."/>
            <person name="Jacobs-Sera D."/>
            <person name="Hendrix R.W."/>
            <person name="Hatfull G.F."/>
        </authorList>
    </citation>
    <scope>NUCLEOTIDE SEQUENCE [LARGE SCALE GENOMIC DNA]</scope>
    <source>
        <strain evidence="1 2">DSM 27648</strain>
    </source>
</reference>
<gene>
    <name evidence="1" type="ORF">AKJ09_04828</name>
</gene>
<keyword evidence="2" id="KW-1185">Reference proteome</keyword>
<dbReference type="STRING" id="1391654.AKJ09_04828"/>
<proteinExistence type="predicted"/>
<sequence length="152" mass="16310">MSRDVAVRCRCGEVQGRLRGVAPSKVNRVVCYCGDCQAFLHWLDRADLLDPQGGSDIVQFAPSSLTFERGAKRIVGMRLSAKGLSRWYASCCKTPLGNTVSPAVPFIGLLRQAVPELSTASDQAAVFGRAFPVQGKSAIGKPPKARFVRASA</sequence>
<dbReference type="Proteomes" id="UP000064967">
    <property type="component" value="Chromosome"/>
</dbReference>
<evidence type="ECO:0000313" key="2">
    <source>
        <dbReference type="Proteomes" id="UP000064967"/>
    </source>
</evidence>
<dbReference type="AlphaFoldDB" id="A0A0K1PYE3"/>
<accession>A0A0K1PYE3</accession>
<protein>
    <recommendedName>
        <fullName evidence="3">CENP-V/GFA domain-containing protein</fullName>
    </recommendedName>
</protein>